<name>A0A371YWG7_9PROT</name>
<dbReference type="Gene3D" id="1.10.287.130">
    <property type="match status" value="1"/>
</dbReference>
<keyword evidence="3" id="KW-0597">Phosphoprotein</keyword>
<dbReference type="Gene3D" id="3.30.565.10">
    <property type="entry name" value="Histidine kinase-like ATPase, C-terminal domain"/>
    <property type="match status" value="1"/>
</dbReference>
<dbReference type="AlphaFoldDB" id="A0A371YWG7"/>
<dbReference type="InterPro" id="IPR003661">
    <property type="entry name" value="HisK_dim/P_dom"/>
</dbReference>
<dbReference type="SMART" id="SM00387">
    <property type="entry name" value="HATPase_c"/>
    <property type="match status" value="1"/>
</dbReference>
<keyword evidence="4" id="KW-0808">Transferase</keyword>
<comment type="catalytic activity">
    <reaction evidence="1">
        <text>ATP + protein L-histidine = ADP + protein N-phospho-L-histidine.</text>
        <dbReference type="EC" id="2.7.13.3"/>
    </reaction>
</comment>
<gene>
    <name evidence="12" type="ORF">DY926_15945</name>
</gene>
<dbReference type="InterPro" id="IPR004358">
    <property type="entry name" value="Sig_transdc_His_kin-like_C"/>
</dbReference>
<keyword evidence="6" id="KW-0418">Kinase</keyword>
<evidence type="ECO:0000313" key="13">
    <source>
        <dbReference type="Proteomes" id="UP000262371"/>
    </source>
</evidence>
<dbReference type="Pfam" id="PF02518">
    <property type="entry name" value="HATPase_c"/>
    <property type="match status" value="1"/>
</dbReference>
<organism evidence="12 13">
    <name type="scientific">Komagataeibacter melaceti</name>
    <dbReference type="NCBI Taxonomy" id="2766577"/>
    <lineage>
        <taxon>Bacteria</taxon>
        <taxon>Pseudomonadati</taxon>
        <taxon>Pseudomonadota</taxon>
        <taxon>Alphaproteobacteria</taxon>
        <taxon>Acetobacterales</taxon>
        <taxon>Acetobacteraceae</taxon>
        <taxon>Komagataeibacter</taxon>
    </lineage>
</organism>
<feature type="transmembrane region" description="Helical" evidence="9">
    <location>
        <begin position="117"/>
        <end position="134"/>
    </location>
</feature>
<dbReference type="InterPro" id="IPR005467">
    <property type="entry name" value="His_kinase_dom"/>
</dbReference>
<dbReference type="Pfam" id="PF00989">
    <property type="entry name" value="PAS"/>
    <property type="match status" value="1"/>
</dbReference>
<reference evidence="12 13" key="1">
    <citation type="submission" date="2018-08" db="EMBL/GenBank/DDBJ databases">
        <title>Komagataeibacter sp. AV 382.</title>
        <authorList>
            <person name="Skraban J."/>
            <person name="Trcek J."/>
        </authorList>
    </citation>
    <scope>NUCLEOTIDE SEQUENCE [LARGE SCALE GENOMIC DNA]</scope>
    <source>
        <strain evidence="12 13">AV 382</strain>
    </source>
</reference>
<dbReference type="CDD" id="cd00130">
    <property type="entry name" value="PAS"/>
    <property type="match status" value="1"/>
</dbReference>
<dbReference type="SUPFAM" id="SSF55785">
    <property type="entry name" value="PYP-like sensor domain (PAS domain)"/>
    <property type="match status" value="1"/>
</dbReference>
<dbReference type="InterPro" id="IPR003594">
    <property type="entry name" value="HATPase_dom"/>
</dbReference>
<evidence type="ECO:0000259" key="10">
    <source>
        <dbReference type="PROSITE" id="PS50109"/>
    </source>
</evidence>
<protein>
    <recommendedName>
        <fullName evidence="2">histidine kinase</fullName>
        <ecNumber evidence="2">2.7.13.3</ecNumber>
    </recommendedName>
</protein>
<evidence type="ECO:0000259" key="11">
    <source>
        <dbReference type="PROSITE" id="PS50112"/>
    </source>
</evidence>
<dbReference type="SMART" id="SM00388">
    <property type="entry name" value="HisKA"/>
    <property type="match status" value="1"/>
</dbReference>
<dbReference type="InterPro" id="IPR036890">
    <property type="entry name" value="HATPase_C_sf"/>
</dbReference>
<feature type="domain" description="PAS" evidence="11">
    <location>
        <begin position="150"/>
        <end position="203"/>
    </location>
</feature>
<keyword evidence="7" id="KW-0067">ATP-binding</keyword>
<keyword evidence="9" id="KW-1133">Transmembrane helix</keyword>
<dbReference type="EC" id="2.7.13.3" evidence="2"/>
<dbReference type="GO" id="GO:0005524">
    <property type="term" value="F:ATP binding"/>
    <property type="evidence" value="ECO:0007669"/>
    <property type="project" value="UniProtKB-KW"/>
</dbReference>
<evidence type="ECO:0000313" key="12">
    <source>
        <dbReference type="EMBL" id="RFD18565.1"/>
    </source>
</evidence>
<evidence type="ECO:0000256" key="3">
    <source>
        <dbReference type="ARBA" id="ARBA00022553"/>
    </source>
</evidence>
<keyword evidence="9" id="KW-0812">Transmembrane</keyword>
<evidence type="ECO:0000256" key="8">
    <source>
        <dbReference type="ARBA" id="ARBA00023012"/>
    </source>
</evidence>
<feature type="transmembrane region" description="Helical" evidence="9">
    <location>
        <begin position="69"/>
        <end position="97"/>
    </location>
</feature>
<dbReference type="InterPro" id="IPR036097">
    <property type="entry name" value="HisK_dim/P_sf"/>
</dbReference>
<dbReference type="PROSITE" id="PS50112">
    <property type="entry name" value="PAS"/>
    <property type="match status" value="1"/>
</dbReference>
<proteinExistence type="predicted"/>
<dbReference type="GO" id="GO:0006355">
    <property type="term" value="P:regulation of DNA-templated transcription"/>
    <property type="evidence" value="ECO:0007669"/>
    <property type="project" value="InterPro"/>
</dbReference>
<dbReference type="InterPro" id="IPR000014">
    <property type="entry name" value="PAS"/>
</dbReference>
<keyword evidence="5" id="KW-0547">Nucleotide-binding</keyword>
<evidence type="ECO:0000256" key="5">
    <source>
        <dbReference type="ARBA" id="ARBA00022741"/>
    </source>
</evidence>
<dbReference type="PROSITE" id="PS50109">
    <property type="entry name" value="HIS_KIN"/>
    <property type="match status" value="1"/>
</dbReference>
<evidence type="ECO:0000256" key="7">
    <source>
        <dbReference type="ARBA" id="ARBA00022840"/>
    </source>
</evidence>
<dbReference type="EMBL" id="QUWV01000196">
    <property type="protein sequence ID" value="RFD18565.1"/>
    <property type="molecule type" value="Genomic_DNA"/>
</dbReference>
<dbReference type="InterPro" id="IPR013767">
    <property type="entry name" value="PAS_fold"/>
</dbReference>
<dbReference type="SUPFAM" id="SSF55874">
    <property type="entry name" value="ATPase domain of HSP90 chaperone/DNA topoisomerase II/histidine kinase"/>
    <property type="match status" value="1"/>
</dbReference>
<keyword evidence="9" id="KW-0472">Membrane</keyword>
<dbReference type="SUPFAM" id="SSF47384">
    <property type="entry name" value="Homodimeric domain of signal transducing histidine kinase"/>
    <property type="match status" value="1"/>
</dbReference>
<dbReference type="InterPro" id="IPR035965">
    <property type="entry name" value="PAS-like_dom_sf"/>
</dbReference>
<dbReference type="Proteomes" id="UP000262371">
    <property type="component" value="Unassembled WGS sequence"/>
</dbReference>
<sequence length="502" mass="54383">MLSSGRSFSVKVRAPLRDFWDLSNQEIMVRTRHRHLVTASLVALGLVILGALSRCLISPLLGSTRTLFLLLLPGVLVGAVTGGLLPGLVAAILASALGSLLLAYDGAPSIENWVETFLFATLCVLITCGGEWLLRARRRTAAMAQRILERETHLRSILDAVPDAIIILNEQGIVQSFSHAAETLLRWNVMEVVGMNIAAIVPELGVPPVLDRQGFASIARRGDETTLPVDLSIGRLSSGGRPFVIVFLRDLTEREEADRRMRQLQAEVTHISRLSAMGEMAATLAHELNQPLTAITNFLNGGRRLLQKGSGQNERVQEAIDKAAAQALRAGQIIRSLREFVSRGEGDLGLQSLTALVEEMAVLALVGIAERGINVSFRLDSNVDQVIADKIQIQQVLLNLIRNAVESMEDCHERRLVVAIDAFEGMARVSVTDTGAGVSPEIACKLFEPFSTTKEHGMGVGLSICRTIVEAHGGRIWAQAVPEGGTCFLFTLPCARIEGFGE</sequence>
<keyword evidence="8" id="KW-0902">Two-component regulatory system</keyword>
<accession>A0A371YWG7</accession>
<dbReference type="Pfam" id="PF00512">
    <property type="entry name" value="HisKA"/>
    <property type="match status" value="1"/>
</dbReference>
<dbReference type="OrthoDB" id="9795133at2"/>
<dbReference type="NCBIfam" id="TIGR00229">
    <property type="entry name" value="sensory_box"/>
    <property type="match status" value="1"/>
</dbReference>
<keyword evidence="13" id="KW-1185">Reference proteome</keyword>
<dbReference type="Gene3D" id="3.30.450.20">
    <property type="entry name" value="PAS domain"/>
    <property type="match status" value="1"/>
</dbReference>
<evidence type="ECO:0000256" key="1">
    <source>
        <dbReference type="ARBA" id="ARBA00000085"/>
    </source>
</evidence>
<dbReference type="PRINTS" id="PR00344">
    <property type="entry name" value="BCTRLSENSOR"/>
</dbReference>
<comment type="caution">
    <text evidence="12">The sequence shown here is derived from an EMBL/GenBank/DDBJ whole genome shotgun (WGS) entry which is preliminary data.</text>
</comment>
<feature type="domain" description="Histidine kinase" evidence="10">
    <location>
        <begin position="283"/>
        <end position="496"/>
    </location>
</feature>
<evidence type="ECO:0000256" key="4">
    <source>
        <dbReference type="ARBA" id="ARBA00022679"/>
    </source>
</evidence>
<dbReference type="PANTHER" id="PTHR43065">
    <property type="entry name" value="SENSOR HISTIDINE KINASE"/>
    <property type="match status" value="1"/>
</dbReference>
<evidence type="ECO:0000256" key="2">
    <source>
        <dbReference type="ARBA" id="ARBA00012438"/>
    </source>
</evidence>
<dbReference type="SMART" id="SM00091">
    <property type="entry name" value="PAS"/>
    <property type="match status" value="1"/>
</dbReference>
<dbReference type="CDD" id="cd00082">
    <property type="entry name" value="HisKA"/>
    <property type="match status" value="1"/>
</dbReference>
<dbReference type="PANTHER" id="PTHR43065:SF10">
    <property type="entry name" value="PEROXIDE STRESS-ACTIVATED HISTIDINE KINASE MAK3"/>
    <property type="match status" value="1"/>
</dbReference>
<feature type="transmembrane region" description="Helical" evidence="9">
    <location>
        <begin position="36"/>
        <end position="57"/>
    </location>
</feature>
<evidence type="ECO:0000256" key="9">
    <source>
        <dbReference type="SAM" id="Phobius"/>
    </source>
</evidence>
<dbReference type="Gene3D" id="6.10.250.2580">
    <property type="match status" value="1"/>
</dbReference>
<dbReference type="GO" id="GO:0000155">
    <property type="term" value="F:phosphorelay sensor kinase activity"/>
    <property type="evidence" value="ECO:0007669"/>
    <property type="project" value="InterPro"/>
</dbReference>
<evidence type="ECO:0000256" key="6">
    <source>
        <dbReference type="ARBA" id="ARBA00022777"/>
    </source>
</evidence>